<dbReference type="EMBL" id="GGEC01056586">
    <property type="protein sequence ID" value="MBX37070.1"/>
    <property type="molecule type" value="Transcribed_RNA"/>
</dbReference>
<protein>
    <submittedName>
        <fullName evidence="1">Uncharacterized protein</fullName>
    </submittedName>
</protein>
<proteinExistence type="predicted"/>
<name>A0A2P2N3K3_RHIMU</name>
<organism evidence="1">
    <name type="scientific">Rhizophora mucronata</name>
    <name type="common">Asiatic mangrove</name>
    <dbReference type="NCBI Taxonomy" id="61149"/>
    <lineage>
        <taxon>Eukaryota</taxon>
        <taxon>Viridiplantae</taxon>
        <taxon>Streptophyta</taxon>
        <taxon>Embryophyta</taxon>
        <taxon>Tracheophyta</taxon>
        <taxon>Spermatophyta</taxon>
        <taxon>Magnoliopsida</taxon>
        <taxon>eudicotyledons</taxon>
        <taxon>Gunneridae</taxon>
        <taxon>Pentapetalae</taxon>
        <taxon>rosids</taxon>
        <taxon>fabids</taxon>
        <taxon>Malpighiales</taxon>
        <taxon>Rhizophoraceae</taxon>
        <taxon>Rhizophora</taxon>
    </lineage>
</organism>
<sequence length="60" mass="6752">MNSRKPLLLLQIYGFLCAFCFSLSFCLTLGLCGEFDTKISIYEDCGFSDKNCISAVKHFV</sequence>
<evidence type="ECO:0000313" key="1">
    <source>
        <dbReference type="EMBL" id="MBX37070.1"/>
    </source>
</evidence>
<accession>A0A2P2N3K3</accession>
<reference evidence="1" key="1">
    <citation type="submission" date="2018-02" db="EMBL/GenBank/DDBJ databases">
        <title>Rhizophora mucronata_Transcriptome.</title>
        <authorList>
            <person name="Meera S.P."/>
            <person name="Sreeshan A."/>
            <person name="Augustine A."/>
        </authorList>
    </citation>
    <scope>NUCLEOTIDE SEQUENCE</scope>
    <source>
        <tissue evidence="1">Leaf</tissue>
    </source>
</reference>
<dbReference type="AlphaFoldDB" id="A0A2P2N3K3"/>